<dbReference type="Gene3D" id="3.30.530.20">
    <property type="match status" value="1"/>
</dbReference>
<dbReference type="Proteomes" id="UP000321126">
    <property type="component" value="Unassembled WGS sequence"/>
</dbReference>
<protein>
    <recommendedName>
        <fullName evidence="3">Polyketide cyclase</fullName>
    </recommendedName>
</protein>
<proteinExistence type="predicted"/>
<dbReference type="EMBL" id="VOUQ01000072">
    <property type="protein sequence ID" value="TXE21687.1"/>
    <property type="molecule type" value="Genomic_DNA"/>
</dbReference>
<evidence type="ECO:0000313" key="1">
    <source>
        <dbReference type="EMBL" id="TXE21687.1"/>
    </source>
</evidence>
<gene>
    <name evidence="1" type="ORF">FOT62_27600</name>
</gene>
<evidence type="ECO:0000313" key="2">
    <source>
        <dbReference type="Proteomes" id="UP000321126"/>
    </source>
</evidence>
<organism evidence="1 2">
    <name type="scientific">Serratia marcescens</name>
    <dbReference type="NCBI Taxonomy" id="615"/>
    <lineage>
        <taxon>Bacteria</taxon>
        <taxon>Pseudomonadati</taxon>
        <taxon>Pseudomonadota</taxon>
        <taxon>Gammaproteobacteria</taxon>
        <taxon>Enterobacterales</taxon>
        <taxon>Yersiniaceae</taxon>
        <taxon>Serratia</taxon>
    </lineage>
</organism>
<accession>A0A5C7BDL0</accession>
<dbReference type="RefSeq" id="WP_114683619.1">
    <property type="nucleotide sequence ID" value="NZ_VOUQ01000072.1"/>
</dbReference>
<comment type="caution">
    <text evidence="1">The sequence shown here is derived from an EMBL/GenBank/DDBJ whole genome shotgun (WGS) entry which is preliminary data.</text>
</comment>
<evidence type="ECO:0008006" key="3">
    <source>
        <dbReference type="Google" id="ProtNLM"/>
    </source>
</evidence>
<dbReference type="SUPFAM" id="SSF55961">
    <property type="entry name" value="Bet v1-like"/>
    <property type="match status" value="1"/>
</dbReference>
<dbReference type="AlphaFoldDB" id="A0A5C7BDL0"/>
<dbReference type="InterPro" id="IPR023393">
    <property type="entry name" value="START-like_dom_sf"/>
</dbReference>
<reference evidence="1 2" key="1">
    <citation type="submission" date="2019-07" db="EMBL/GenBank/DDBJ databases">
        <title>Serratia strains were isolated from fresh produce.</title>
        <authorList>
            <person name="Cho G.-S."/>
            <person name="Stein M."/>
            <person name="Lee W."/>
            <person name="Suh S.H."/>
            <person name="Franz C.M.A.P."/>
        </authorList>
    </citation>
    <scope>NUCLEOTIDE SEQUENCE [LARGE SCALE GENOMIC DNA]</scope>
    <source>
        <strain evidence="1 2">S16</strain>
    </source>
</reference>
<sequence>MFKWTYSESVTTEATPEQIWAMWQDVSSWPCWDSELKWVKLNGDFIEGTTGKMKPASGPEVDFTLSRVELNRAFSDMAKLPLTSLVFDHEYFASSEKGDPARICHSVTMTGWLAPVFGRLIGNKIKSHLRDAMMELSRRALTGDKSIR</sequence>
<name>A0A5C7BDL0_SERMA</name>